<dbReference type="Pfam" id="PF00092">
    <property type="entry name" value="VWA"/>
    <property type="match status" value="1"/>
</dbReference>
<feature type="domain" description="VWFA" evidence="1">
    <location>
        <begin position="185"/>
        <end position="394"/>
    </location>
</feature>
<dbReference type="PATRIC" id="fig|1215343.11.peg.692"/>
<dbReference type="EMBL" id="CP003789">
    <property type="protein sequence ID" value="AGA64667.1"/>
    <property type="molecule type" value="Genomic_DNA"/>
</dbReference>
<evidence type="ECO:0000259" key="1">
    <source>
        <dbReference type="PROSITE" id="PS50234"/>
    </source>
</evidence>
<dbReference type="AlphaFoldDB" id="L0EUM7"/>
<protein>
    <recommendedName>
        <fullName evidence="1">VWFA domain-containing protein</fullName>
    </recommendedName>
</protein>
<dbReference type="SUPFAM" id="SSF53300">
    <property type="entry name" value="vWA-like"/>
    <property type="match status" value="1"/>
</dbReference>
<organism evidence="2 3">
    <name type="scientific">Liberibacter crescens (strain BT-1)</name>
    <dbReference type="NCBI Taxonomy" id="1215343"/>
    <lineage>
        <taxon>Bacteria</taxon>
        <taxon>Pseudomonadati</taxon>
        <taxon>Pseudomonadota</taxon>
        <taxon>Alphaproteobacteria</taxon>
        <taxon>Hyphomicrobiales</taxon>
        <taxon>Rhizobiaceae</taxon>
        <taxon>Liberibacter</taxon>
    </lineage>
</organism>
<dbReference type="eggNOG" id="COG2304">
    <property type="taxonomic scope" value="Bacteria"/>
</dbReference>
<accession>L0EUM7</accession>
<name>L0EUM7_LIBCB</name>
<evidence type="ECO:0000313" key="3">
    <source>
        <dbReference type="Proteomes" id="UP000010799"/>
    </source>
</evidence>
<dbReference type="Proteomes" id="UP000010799">
    <property type="component" value="Chromosome"/>
</dbReference>
<dbReference type="CDD" id="cd00198">
    <property type="entry name" value="vWFA"/>
    <property type="match status" value="1"/>
</dbReference>
<proteinExistence type="predicted"/>
<dbReference type="HOGENOM" id="CLU_674057_0_0_5"/>
<dbReference type="PROSITE" id="PS50234">
    <property type="entry name" value="VWFA"/>
    <property type="match status" value="1"/>
</dbReference>
<gene>
    <name evidence="2" type="ordered locus">B488_06750</name>
</gene>
<dbReference type="SMART" id="SM00327">
    <property type="entry name" value="VWA"/>
    <property type="match status" value="1"/>
</dbReference>
<keyword evidence="3" id="KW-1185">Reference proteome</keyword>
<evidence type="ECO:0000313" key="2">
    <source>
        <dbReference type="EMBL" id="AGA64667.1"/>
    </source>
</evidence>
<dbReference type="InterPro" id="IPR002035">
    <property type="entry name" value="VWF_A"/>
</dbReference>
<dbReference type="KEGG" id="lcc:B488_06750"/>
<reference evidence="2 3" key="1">
    <citation type="journal article" date="2012" name="Stand. Genomic Sci.">
        <title>Complete genome sequence of Liberibacter crescens BT-1.</title>
        <authorList>
            <person name="Leonard M.T."/>
            <person name="Fagen J.R."/>
            <person name="Davis-Richardson A.G."/>
            <person name="Davis M.J."/>
            <person name="Triplett E.W."/>
        </authorList>
    </citation>
    <scope>NUCLEOTIDE SEQUENCE [LARGE SCALE GENOMIC DNA]</scope>
    <source>
        <strain evidence="2 3">BT-1</strain>
    </source>
</reference>
<dbReference type="Gene3D" id="3.40.50.410">
    <property type="entry name" value="von Willebrand factor, type A domain"/>
    <property type="match status" value="1"/>
</dbReference>
<dbReference type="InterPro" id="IPR036465">
    <property type="entry name" value="vWFA_dom_sf"/>
</dbReference>
<sequence>MMLVNIYLKLKKHLRHVCINNNGNFVLLTALLISIFCLSSGLVMNITDRVYIYLSMQESSDAAALAGAEFIVSNNITENIQKQSTTLEHEIQLIKNSLKTELLGQGFPGEDVQKIINSAVISIDSVNKDGILSYVIKVITSYKMIPYILKDFSQEYLNPLIIRVSSTALAQPVTSSGTEKVNPFSLQFVLDVSGSMSCAIDAPPELVTRDCKTEYPYLIYTSEKKINLIKDEVLSILTYLDHFDLFTYRVGSVEFSQYVVGESESSWTTDKLKYHIKNLTTYSFTNSFPAMSKAYNNLISVQEKGAHMSKHHLTYDKNIIFVTDGVNSYNPYYDSNQKTLEVCSKAKKDSIRIFIIMINPTIQGSNFLKKCVLSIQDYYEAPSRVDLEHAFNMIKSSMVSNPRVLLIH</sequence>